<evidence type="ECO:0000313" key="3">
    <source>
        <dbReference type="Proteomes" id="UP000509241"/>
    </source>
</evidence>
<feature type="compositionally biased region" description="Basic and acidic residues" evidence="1">
    <location>
        <begin position="15"/>
        <end position="34"/>
    </location>
</feature>
<sequence length="57" mass="6450">MTDDECQYVDEQETNEERQAAHRIDSRDDDGQIDHWQEGAEPEADCGDGGTQVHCRG</sequence>
<dbReference type="EMBL" id="CP058601">
    <property type="protein sequence ID" value="QLG50305.1"/>
    <property type="molecule type" value="Genomic_DNA"/>
</dbReference>
<organism evidence="2 3">
    <name type="scientific">Natrinema halophilum</name>
    <dbReference type="NCBI Taxonomy" id="1699371"/>
    <lineage>
        <taxon>Archaea</taxon>
        <taxon>Methanobacteriati</taxon>
        <taxon>Methanobacteriota</taxon>
        <taxon>Stenosarchaea group</taxon>
        <taxon>Halobacteria</taxon>
        <taxon>Halobacteriales</taxon>
        <taxon>Natrialbaceae</taxon>
        <taxon>Natrinema</taxon>
    </lineage>
</organism>
<dbReference type="Proteomes" id="UP000509241">
    <property type="component" value="Chromosome"/>
</dbReference>
<feature type="region of interest" description="Disordered" evidence="1">
    <location>
        <begin position="1"/>
        <end position="34"/>
    </location>
</feature>
<gene>
    <name evidence="2" type="ORF">HYG82_16380</name>
</gene>
<evidence type="ECO:0000256" key="1">
    <source>
        <dbReference type="SAM" id="MobiDB-lite"/>
    </source>
</evidence>
<feature type="compositionally biased region" description="Acidic residues" evidence="1">
    <location>
        <begin position="1"/>
        <end position="14"/>
    </location>
</feature>
<reference evidence="2 3" key="1">
    <citation type="submission" date="2020-07" db="EMBL/GenBank/DDBJ databases">
        <authorList>
            <person name="Cui H."/>
        </authorList>
    </citation>
    <scope>NUCLEOTIDE SEQUENCE [LARGE SCALE GENOMIC DNA]</scope>
    <source>
        <strain evidence="2 3">YPL8</strain>
    </source>
</reference>
<accession>A0A7D5L3J3</accession>
<dbReference type="AlphaFoldDB" id="A0A7D5L3J3"/>
<name>A0A7D5L3J3_9EURY</name>
<keyword evidence="3" id="KW-1185">Reference proteome</keyword>
<proteinExistence type="predicted"/>
<protein>
    <submittedName>
        <fullName evidence="2">Uncharacterized protein</fullName>
    </submittedName>
</protein>
<evidence type="ECO:0000313" key="2">
    <source>
        <dbReference type="EMBL" id="QLG50305.1"/>
    </source>
</evidence>